<evidence type="ECO:0000259" key="2">
    <source>
        <dbReference type="SMART" id="SM00507"/>
    </source>
</evidence>
<reference evidence="3 4" key="1">
    <citation type="submission" date="2021-06" db="EMBL/GenBank/DDBJ databases">
        <title>Ecological speciation of a Streptomyces species isolated from different habitats and geographic origins.</title>
        <authorList>
            <person name="Wang J."/>
        </authorList>
    </citation>
    <scope>NUCLEOTIDE SEQUENCE [LARGE SCALE GENOMIC DNA]</scope>
    <source>
        <strain evidence="3 4">FXJ8.012</strain>
    </source>
</reference>
<keyword evidence="4" id="KW-1185">Reference proteome</keyword>
<keyword evidence="3" id="KW-0378">Hydrolase</keyword>
<keyword evidence="3" id="KW-0255">Endonuclease</keyword>
<dbReference type="InterPro" id="IPR003615">
    <property type="entry name" value="HNH_nuc"/>
</dbReference>
<evidence type="ECO:0000256" key="1">
    <source>
        <dbReference type="SAM" id="MobiDB-lite"/>
    </source>
</evidence>
<gene>
    <name evidence="3" type="ORF">KVH32_09835</name>
</gene>
<dbReference type="RefSeq" id="WP_224310065.1">
    <property type="nucleotide sequence ID" value="NZ_JAHSST010000003.1"/>
</dbReference>
<proteinExistence type="predicted"/>
<sequence>MTMLTNRPAPLSTLAARRKFNSAMRAKGIPAKVCGCCLVVRGHAAFSVDRKAPDGHRGRCRACDVETKAAYHAERRDDPEYRASNAARSARWRAENLDKARAKSARWRAENPDKERASSARWTRENPDKARAKSARYRARKVAATVEDFSAEDLLDYWDAIGAYDCVFCGADAEHVEHFIPLARGGAHSLANQFPACARCNLAKGAADPYRWVADRFPGLRSKLEPYFDTIE</sequence>
<dbReference type="EMBL" id="JAHSTP010000003">
    <property type="protein sequence ID" value="MBZ6151471.1"/>
    <property type="molecule type" value="Genomic_DNA"/>
</dbReference>
<evidence type="ECO:0000313" key="3">
    <source>
        <dbReference type="EMBL" id="MBZ6151471.1"/>
    </source>
</evidence>
<evidence type="ECO:0000313" key="4">
    <source>
        <dbReference type="Proteomes" id="UP000758701"/>
    </source>
</evidence>
<protein>
    <submittedName>
        <fullName evidence="3">HNH endonuclease</fullName>
    </submittedName>
</protein>
<dbReference type="SMART" id="SM00507">
    <property type="entry name" value="HNHc"/>
    <property type="match status" value="1"/>
</dbReference>
<dbReference type="Gene3D" id="1.10.30.50">
    <property type="match status" value="1"/>
</dbReference>
<dbReference type="CDD" id="cd00085">
    <property type="entry name" value="HNHc"/>
    <property type="match status" value="1"/>
</dbReference>
<organism evidence="3 4">
    <name type="scientific">Streptomyces olivaceus</name>
    <dbReference type="NCBI Taxonomy" id="47716"/>
    <lineage>
        <taxon>Bacteria</taxon>
        <taxon>Bacillati</taxon>
        <taxon>Actinomycetota</taxon>
        <taxon>Actinomycetes</taxon>
        <taxon>Kitasatosporales</taxon>
        <taxon>Streptomycetaceae</taxon>
        <taxon>Streptomyces</taxon>
    </lineage>
</organism>
<dbReference type="InterPro" id="IPR002711">
    <property type="entry name" value="HNH"/>
</dbReference>
<feature type="domain" description="HNH nuclease" evidence="2">
    <location>
        <begin position="156"/>
        <end position="202"/>
    </location>
</feature>
<keyword evidence="3" id="KW-0540">Nuclease</keyword>
<accession>A0ABS7W0H0</accession>
<dbReference type="Proteomes" id="UP000758701">
    <property type="component" value="Unassembled WGS sequence"/>
</dbReference>
<dbReference type="Pfam" id="PF01844">
    <property type="entry name" value="HNH"/>
    <property type="match status" value="1"/>
</dbReference>
<comment type="caution">
    <text evidence="3">The sequence shown here is derived from an EMBL/GenBank/DDBJ whole genome shotgun (WGS) entry which is preliminary data.</text>
</comment>
<name>A0ABS7W0H0_STROV</name>
<dbReference type="GO" id="GO:0004519">
    <property type="term" value="F:endonuclease activity"/>
    <property type="evidence" value="ECO:0007669"/>
    <property type="project" value="UniProtKB-KW"/>
</dbReference>
<feature type="region of interest" description="Disordered" evidence="1">
    <location>
        <begin position="101"/>
        <end position="130"/>
    </location>
</feature>